<keyword evidence="3" id="KW-1185">Reference proteome</keyword>
<protein>
    <submittedName>
        <fullName evidence="2">Uncharacterized protein</fullName>
    </submittedName>
</protein>
<accession>A0AAD5XNW6</accession>
<dbReference type="EMBL" id="JADGJQ010000014">
    <property type="protein sequence ID" value="KAJ3181010.1"/>
    <property type="molecule type" value="Genomic_DNA"/>
</dbReference>
<feature type="region of interest" description="Disordered" evidence="1">
    <location>
        <begin position="375"/>
        <end position="434"/>
    </location>
</feature>
<sequence length="434" mass="47882">MPETTDTFNFHPVVKSDQPASFFPTTTSNSGLLTSVLTTAFGNGNVPRDFTFSSSSVQSASTDAAVKPTSRRLVAARAKNGGTRRNAKKSKSKISLIAVNPRPQPALPVELVDKILDYLSKVEQFRVAVALGDISRRDALVPLAFPAGAYPMDAASADGDFDQLDAWRSRASKFDCNSDKSSGVFCMWYSSAAISAALRAKNPRAVLRWWARSKLPLGNCIAAVMATNPSVLQLELLKTCLPTPSEEALRDIMDMPSICGHTGTLNWLLACLRAIQQWPWTQQNARRLNAHEKSGWELRYTEESLDGLSTGGDYVYYGSRDTLDWWAASGLPLKYSAAAIHPGMPESVAHWWKDSRLRPKWKDSTLDFILSHRNGLHPGRDRPVRPVRSCRGLSSRPPATASVTPAPEHRHDDNRADDESELVQPPPMSRIRLE</sequence>
<organism evidence="2 3">
    <name type="scientific">Geranomyces variabilis</name>
    <dbReference type="NCBI Taxonomy" id="109894"/>
    <lineage>
        <taxon>Eukaryota</taxon>
        <taxon>Fungi</taxon>
        <taxon>Fungi incertae sedis</taxon>
        <taxon>Chytridiomycota</taxon>
        <taxon>Chytridiomycota incertae sedis</taxon>
        <taxon>Chytridiomycetes</taxon>
        <taxon>Spizellomycetales</taxon>
        <taxon>Powellomycetaceae</taxon>
        <taxon>Geranomyces</taxon>
    </lineage>
</organism>
<evidence type="ECO:0000256" key="1">
    <source>
        <dbReference type="SAM" id="MobiDB-lite"/>
    </source>
</evidence>
<gene>
    <name evidence="2" type="ORF">HDU87_001660</name>
</gene>
<evidence type="ECO:0000313" key="2">
    <source>
        <dbReference type="EMBL" id="KAJ3181010.1"/>
    </source>
</evidence>
<dbReference type="Proteomes" id="UP001212152">
    <property type="component" value="Unassembled WGS sequence"/>
</dbReference>
<comment type="caution">
    <text evidence="2">The sequence shown here is derived from an EMBL/GenBank/DDBJ whole genome shotgun (WGS) entry which is preliminary data.</text>
</comment>
<evidence type="ECO:0000313" key="3">
    <source>
        <dbReference type="Proteomes" id="UP001212152"/>
    </source>
</evidence>
<proteinExistence type="predicted"/>
<dbReference type="AlphaFoldDB" id="A0AAD5XNW6"/>
<name>A0AAD5XNW6_9FUNG</name>
<reference evidence="2" key="1">
    <citation type="submission" date="2020-05" db="EMBL/GenBank/DDBJ databases">
        <title>Phylogenomic resolution of chytrid fungi.</title>
        <authorList>
            <person name="Stajich J.E."/>
            <person name="Amses K."/>
            <person name="Simmons R."/>
            <person name="Seto K."/>
            <person name="Myers J."/>
            <person name="Bonds A."/>
            <person name="Quandt C.A."/>
            <person name="Barry K."/>
            <person name="Liu P."/>
            <person name="Grigoriev I."/>
            <person name="Longcore J.E."/>
            <person name="James T.Y."/>
        </authorList>
    </citation>
    <scope>NUCLEOTIDE SEQUENCE</scope>
    <source>
        <strain evidence="2">JEL0379</strain>
    </source>
</reference>